<dbReference type="InterPro" id="IPR011990">
    <property type="entry name" value="TPR-like_helical_dom_sf"/>
</dbReference>
<keyword evidence="3" id="KW-1133">Transmembrane helix</keyword>
<keyword evidence="6" id="KW-1185">Reference proteome</keyword>
<dbReference type="AlphaFoldDB" id="A0A4U0SQ08"/>
<dbReference type="Gene3D" id="1.10.10.10">
    <property type="entry name" value="Winged helix-like DNA-binding domain superfamily/Winged helix DNA-binding domain"/>
    <property type="match status" value="1"/>
</dbReference>
<keyword evidence="1" id="KW-0902">Two-component regulatory system</keyword>
<dbReference type="SUPFAM" id="SSF48452">
    <property type="entry name" value="TPR-like"/>
    <property type="match status" value="1"/>
</dbReference>
<organism evidence="5 6">
    <name type="scientific">Actinacidiphila oryziradicis</name>
    <dbReference type="NCBI Taxonomy" id="2571141"/>
    <lineage>
        <taxon>Bacteria</taxon>
        <taxon>Bacillati</taxon>
        <taxon>Actinomycetota</taxon>
        <taxon>Actinomycetes</taxon>
        <taxon>Kitasatosporales</taxon>
        <taxon>Streptomycetaceae</taxon>
        <taxon>Actinacidiphila</taxon>
    </lineage>
</organism>
<accession>A0A4U0SQ08</accession>
<reference evidence="5 6" key="1">
    <citation type="submission" date="2019-04" db="EMBL/GenBank/DDBJ databases">
        <title>Streptomyces oryziradicis sp. nov., a novel actinomycete isolated from rhizosphere soil of rice (Oryza sativa L.).</title>
        <authorList>
            <person name="Li C."/>
        </authorList>
    </citation>
    <scope>NUCLEOTIDE SEQUENCE [LARGE SCALE GENOMIC DNA]</scope>
    <source>
        <strain evidence="5 6">NEAU-C40</strain>
    </source>
</reference>
<feature type="compositionally biased region" description="Pro residues" evidence="2">
    <location>
        <begin position="251"/>
        <end position="263"/>
    </location>
</feature>
<feature type="compositionally biased region" description="Basic and acidic residues" evidence="2">
    <location>
        <begin position="648"/>
        <end position="661"/>
    </location>
</feature>
<comment type="caution">
    <text evidence="5">The sequence shown here is derived from an EMBL/GenBank/DDBJ whole genome shotgun (WGS) entry which is preliminary data.</text>
</comment>
<proteinExistence type="predicted"/>
<dbReference type="OrthoDB" id="8444614at2"/>
<feature type="region of interest" description="Disordered" evidence="2">
    <location>
        <begin position="507"/>
        <end position="530"/>
    </location>
</feature>
<dbReference type="EMBL" id="SUMC01000005">
    <property type="protein sequence ID" value="TKA12062.1"/>
    <property type="molecule type" value="Genomic_DNA"/>
</dbReference>
<feature type="region of interest" description="Disordered" evidence="2">
    <location>
        <begin position="242"/>
        <end position="311"/>
    </location>
</feature>
<feature type="region of interest" description="Disordered" evidence="2">
    <location>
        <begin position="605"/>
        <end position="668"/>
    </location>
</feature>
<dbReference type="RefSeq" id="WP_136722594.1">
    <property type="nucleotide sequence ID" value="NZ_SUMC01000005.1"/>
</dbReference>
<dbReference type="GO" id="GO:0000160">
    <property type="term" value="P:phosphorelay signal transduction system"/>
    <property type="evidence" value="ECO:0007669"/>
    <property type="project" value="UniProtKB-KW"/>
</dbReference>
<dbReference type="InterPro" id="IPR018392">
    <property type="entry name" value="LysM"/>
</dbReference>
<evidence type="ECO:0000259" key="4">
    <source>
        <dbReference type="PROSITE" id="PS51782"/>
    </source>
</evidence>
<evidence type="ECO:0000313" key="6">
    <source>
        <dbReference type="Proteomes" id="UP000305778"/>
    </source>
</evidence>
<evidence type="ECO:0000313" key="5">
    <source>
        <dbReference type="EMBL" id="TKA12062.1"/>
    </source>
</evidence>
<dbReference type="PANTHER" id="PTHR35807">
    <property type="entry name" value="TRANSCRIPTIONAL REGULATOR REDD-RELATED"/>
    <property type="match status" value="1"/>
</dbReference>
<feature type="transmembrane region" description="Helical" evidence="3">
    <location>
        <begin position="68"/>
        <end position="89"/>
    </location>
</feature>
<evidence type="ECO:0000256" key="1">
    <source>
        <dbReference type="ARBA" id="ARBA00023012"/>
    </source>
</evidence>
<dbReference type="Pfam" id="PF03704">
    <property type="entry name" value="BTAD"/>
    <property type="match status" value="1"/>
</dbReference>
<dbReference type="Proteomes" id="UP000305778">
    <property type="component" value="Unassembled WGS sequence"/>
</dbReference>
<feature type="domain" description="LysM" evidence="4">
    <location>
        <begin position="185"/>
        <end position="241"/>
    </location>
</feature>
<evidence type="ECO:0000256" key="2">
    <source>
        <dbReference type="SAM" id="MobiDB-lite"/>
    </source>
</evidence>
<name>A0A4U0SQ08_9ACTN</name>
<evidence type="ECO:0000256" key="3">
    <source>
        <dbReference type="SAM" id="Phobius"/>
    </source>
</evidence>
<sequence>MTNPEPPRTVRGRVHALVRLMASAVVLLVLVAGVPYALTAAVGVPWPDPAVSAGDLMDRLSEPVSDPMVVKLLALLGWACWAAFLTTLAREATWTAQQLPTLRRDGALLRTRIRTLPAHRVAAALLIGTLMASWAVAWRPAPAHASSADSPAAARPLAYATAPLTVTVTAAAEPSSSRTSEHRTTPYAVAPGDTLWDIASQHLGDPLLWPKIYQLNQGRIQDDGQCLRDPDLIEPSWVLHLPDSAETPTSPGRPPSPPAPSTPPHAQITPPQRSPAPSADAPRPVERQASGQREEREQPAVPAPRHRGIGQRPVTIGVGLASAIGVTTAAGIAAALAFARAHERRRRQPDLSAPAPPPLAEAVRAANSAHLTVHQAQPTALHEEENQEPSVSRRPIPAEPGTPGVVMFGALDGHELSLDALAVPGGIAWTGPGADPAARALAIAVLSAAQRLRPGNPHARLLTPAPTAARLLPDADHNVPAWTRTGDCNHALDLVEQSLLHHARLADDQDTDEQPQAAPPMDILLTDDDPRSRDRLRAAARRAAPGQLAVIVLGTDDWPQRADLAADGTITHVTGPAAGKLHNVRLFTLTREPVREFFDVLHAAHGHTPSSTPAPPPRTGTDEKHEPAVPAPHPASSEVLREAPPVPEARHRAAEPARHAPEPAAGNRPVTVHLLGGFCIQTKGESGEFGFGLREETREFLAILAAHPRGIRAEEIIEHLRMSTDPDQSGRELGNLRRAVRRSLRQATGANQAAFLVRTGERTRLDPTLVATDVEAFTTAIQQAAAARDEHTRATALQSAVAAYGGPLCEGADYPWADGLREALHRKAVDALVLLADHTATRHPDPDPALALLDQAADWDPVNEAVYQRIICLQLAAGRDDAAHRTYHLLTRRLADIDATPDPATTALLGRQRHPATSR</sequence>
<dbReference type="PROSITE" id="PS51782">
    <property type="entry name" value="LYSM"/>
    <property type="match status" value="1"/>
</dbReference>
<dbReference type="InterPro" id="IPR036388">
    <property type="entry name" value="WH-like_DNA-bd_sf"/>
</dbReference>
<feature type="region of interest" description="Disordered" evidence="2">
    <location>
        <begin position="369"/>
        <end position="403"/>
    </location>
</feature>
<dbReference type="InterPro" id="IPR005158">
    <property type="entry name" value="BTAD"/>
</dbReference>
<dbReference type="SMART" id="SM01043">
    <property type="entry name" value="BTAD"/>
    <property type="match status" value="1"/>
</dbReference>
<dbReference type="CDD" id="cd00118">
    <property type="entry name" value="LysM"/>
    <property type="match status" value="1"/>
</dbReference>
<dbReference type="Gene3D" id="1.25.40.10">
    <property type="entry name" value="Tetratricopeptide repeat domain"/>
    <property type="match status" value="1"/>
</dbReference>
<keyword evidence="3" id="KW-0472">Membrane</keyword>
<dbReference type="Gene3D" id="3.10.350.10">
    <property type="entry name" value="LysM domain"/>
    <property type="match status" value="1"/>
</dbReference>
<keyword evidence="3" id="KW-0812">Transmembrane</keyword>
<protein>
    <submittedName>
        <fullName evidence="5">LysM peptidoglycan-binding domain-containing protein</fullName>
    </submittedName>
</protein>
<feature type="transmembrane region" description="Helical" evidence="3">
    <location>
        <begin position="314"/>
        <end position="339"/>
    </location>
</feature>
<dbReference type="InterPro" id="IPR036779">
    <property type="entry name" value="LysM_dom_sf"/>
</dbReference>
<dbReference type="InterPro" id="IPR051677">
    <property type="entry name" value="AfsR-DnrI-RedD_regulator"/>
</dbReference>
<gene>
    <name evidence="5" type="ORF">FCI23_07030</name>
</gene>
<feature type="transmembrane region" description="Helical" evidence="3">
    <location>
        <begin position="16"/>
        <end position="38"/>
    </location>
</feature>